<keyword evidence="1" id="KW-0436">Ligase</keyword>
<evidence type="ECO:0000256" key="1">
    <source>
        <dbReference type="ARBA" id="ARBA00022598"/>
    </source>
</evidence>
<name>A0ABW8IF65_9GAMM</name>
<dbReference type="Proteomes" id="UP001620409">
    <property type="component" value="Unassembled WGS sequence"/>
</dbReference>
<dbReference type="InterPro" id="IPR045851">
    <property type="entry name" value="AMP-bd_C_sf"/>
</dbReference>
<dbReference type="InterPro" id="IPR010071">
    <property type="entry name" value="AA_adenyl_dom"/>
</dbReference>
<evidence type="ECO:0000313" key="3">
    <source>
        <dbReference type="EMBL" id="MFK2852984.1"/>
    </source>
</evidence>
<dbReference type="InterPro" id="IPR020845">
    <property type="entry name" value="AMP-binding_CS"/>
</dbReference>
<gene>
    <name evidence="3" type="ORF">ISP18_00035</name>
</gene>
<comment type="caution">
    <text evidence="3">The sequence shown here is derived from an EMBL/GenBank/DDBJ whole genome shotgun (WGS) entry which is preliminary data.</text>
</comment>
<proteinExistence type="predicted"/>
<dbReference type="PROSITE" id="PS00455">
    <property type="entry name" value="AMP_BINDING"/>
    <property type="match status" value="1"/>
</dbReference>
<dbReference type="Gene3D" id="3.30.300.30">
    <property type="match status" value="1"/>
</dbReference>
<protein>
    <submittedName>
        <fullName evidence="3">Amino acid adenylation domain-containing protein</fullName>
    </submittedName>
</protein>
<dbReference type="EMBL" id="JADIKI010000006">
    <property type="protein sequence ID" value="MFK2852984.1"/>
    <property type="molecule type" value="Genomic_DNA"/>
</dbReference>
<dbReference type="PANTHER" id="PTHR45527:SF10">
    <property type="entry name" value="PYOCHELIN SYNTHASE PCHF"/>
    <property type="match status" value="1"/>
</dbReference>
<dbReference type="Pfam" id="PF00501">
    <property type="entry name" value="AMP-binding"/>
    <property type="match status" value="1"/>
</dbReference>
<evidence type="ECO:0000313" key="4">
    <source>
        <dbReference type="Proteomes" id="UP001620409"/>
    </source>
</evidence>
<accession>A0ABW8IF65</accession>
<feature type="non-terminal residue" evidence="3">
    <location>
        <position position="1"/>
    </location>
</feature>
<dbReference type="SUPFAM" id="SSF56801">
    <property type="entry name" value="Acetyl-CoA synthetase-like"/>
    <property type="match status" value="1"/>
</dbReference>
<dbReference type="InterPro" id="IPR000873">
    <property type="entry name" value="AMP-dep_synth/lig_dom"/>
</dbReference>
<keyword evidence="4" id="KW-1185">Reference proteome</keyword>
<dbReference type="InterPro" id="IPR042099">
    <property type="entry name" value="ANL_N_sf"/>
</dbReference>
<organism evidence="3 4">
    <name type="scientific">Dyella humi</name>
    <dbReference type="NCBI Taxonomy" id="1770547"/>
    <lineage>
        <taxon>Bacteria</taxon>
        <taxon>Pseudomonadati</taxon>
        <taxon>Pseudomonadota</taxon>
        <taxon>Gammaproteobacteria</taxon>
        <taxon>Lysobacterales</taxon>
        <taxon>Rhodanobacteraceae</taxon>
        <taxon>Dyella</taxon>
    </lineage>
</organism>
<feature type="non-terminal residue" evidence="3">
    <location>
        <position position="318"/>
    </location>
</feature>
<dbReference type="RefSeq" id="WP_404559213.1">
    <property type="nucleotide sequence ID" value="NZ_JADIKI010000006.1"/>
</dbReference>
<evidence type="ECO:0000259" key="2">
    <source>
        <dbReference type="Pfam" id="PF00501"/>
    </source>
</evidence>
<feature type="domain" description="AMP-dependent synthetase/ligase" evidence="2">
    <location>
        <begin position="5"/>
        <end position="229"/>
    </location>
</feature>
<dbReference type="CDD" id="cd05930">
    <property type="entry name" value="A_NRPS"/>
    <property type="match status" value="1"/>
</dbReference>
<reference evidence="3 4" key="1">
    <citation type="submission" date="2020-10" db="EMBL/GenBank/DDBJ databases">
        <title>Phylogeny of dyella-like bacteria.</title>
        <authorList>
            <person name="Fu J."/>
        </authorList>
    </citation>
    <scope>NUCLEOTIDE SEQUENCE [LARGE SCALE GENOMIC DNA]</scope>
    <source>
        <strain evidence="3 4">DHG40</strain>
    </source>
</reference>
<dbReference type="PANTHER" id="PTHR45527">
    <property type="entry name" value="NONRIBOSOMAL PEPTIDE SYNTHETASE"/>
    <property type="match status" value="1"/>
</dbReference>
<sequence>DANPQVADLTSRHLAYVIYTSGSTGTPKGVMGWHRPVINLIEWITRQFQIGPQDTVLLTSSLSFDLSVYDIFGLLATGGCIRVASHSEVADPQRLAQILFEEPITFWDSAPAVFQQLVFYLDHAARQAGMPSLRLAFFSGDWIPMEFFGVLGRFFPASRMIGLGGATEATVWSNFYPVEHIDEGWVSIPYGRPIQNARYYVLDASLNPLPVGARGDLYIGGECLTAGYFQRPALTAERFIDDPHYPVPQARMYKTGDLARYLPDGNLQFLGRADHQVKIRGFRIELGEIEARLGQHPAIHQAVVMAREDVPGDKRLVA</sequence>
<dbReference type="NCBIfam" id="TIGR01733">
    <property type="entry name" value="AA-adenyl-dom"/>
    <property type="match status" value="1"/>
</dbReference>
<dbReference type="Gene3D" id="3.40.50.12780">
    <property type="entry name" value="N-terminal domain of ligase-like"/>
    <property type="match status" value="1"/>
</dbReference>